<dbReference type="EMBL" id="MU006783">
    <property type="protein sequence ID" value="KAF2641348.1"/>
    <property type="molecule type" value="Genomic_DNA"/>
</dbReference>
<dbReference type="OrthoDB" id="28755at2759"/>
<accession>A0A6A6S4K5</accession>
<keyword evidence="1" id="KW-0472">Membrane</keyword>
<gene>
    <name evidence="2" type="ORF">P280DRAFT_468980</name>
</gene>
<reference evidence="2" key="1">
    <citation type="journal article" date="2020" name="Stud. Mycol.">
        <title>101 Dothideomycetes genomes: a test case for predicting lifestyles and emergence of pathogens.</title>
        <authorList>
            <person name="Haridas S."/>
            <person name="Albert R."/>
            <person name="Binder M."/>
            <person name="Bloem J."/>
            <person name="Labutti K."/>
            <person name="Salamov A."/>
            <person name="Andreopoulos B."/>
            <person name="Baker S."/>
            <person name="Barry K."/>
            <person name="Bills G."/>
            <person name="Bluhm B."/>
            <person name="Cannon C."/>
            <person name="Castanera R."/>
            <person name="Culley D."/>
            <person name="Daum C."/>
            <person name="Ezra D."/>
            <person name="Gonzalez J."/>
            <person name="Henrissat B."/>
            <person name="Kuo A."/>
            <person name="Liang C."/>
            <person name="Lipzen A."/>
            <person name="Lutzoni F."/>
            <person name="Magnuson J."/>
            <person name="Mondo S."/>
            <person name="Nolan M."/>
            <person name="Ohm R."/>
            <person name="Pangilinan J."/>
            <person name="Park H.-J."/>
            <person name="Ramirez L."/>
            <person name="Alfaro M."/>
            <person name="Sun H."/>
            <person name="Tritt A."/>
            <person name="Yoshinaga Y."/>
            <person name="Zwiers L.-H."/>
            <person name="Turgeon B."/>
            <person name="Goodwin S."/>
            <person name="Spatafora J."/>
            <person name="Crous P."/>
            <person name="Grigoriev I."/>
        </authorList>
    </citation>
    <scope>NUCLEOTIDE SEQUENCE</scope>
    <source>
        <strain evidence="2">CBS 473.64</strain>
    </source>
</reference>
<dbReference type="PANTHER" id="PTHR37490:SF1">
    <property type="entry name" value="GLYCOSYLTRANSFERASE 2-LIKE DOMAIN-CONTAINING PROTEIN"/>
    <property type="match status" value="1"/>
</dbReference>
<feature type="transmembrane region" description="Helical" evidence="1">
    <location>
        <begin position="286"/>
        <end position="304"/>
    </location>
</feature>
<feature type="transmembrane region" description="Helical" evidence="1">
    <location>
        <begin position="310"/>
        <end position="330"/>
    </location>
</feature>
<feature type="transmembrane region" description="Helical" evidence="1">
    <location>
        <begin position="172"/>
        <end position="189"/>
    </location>
</feature>
<feature type="transmembrane region" description="Helical" evidence="1">
    <location>
        <begin position="117"/>
        <end position="137"/>
    </location>
</feature>
<protein>
    <submittedName>
        <fullName evidence="2">Uncharacterized protein</fullName>
    </submittedName>
</protein>
<feature type="transmembrane region" description="Helical" evidence="1">
    <location>
        <begin position="385"/>
        <end position="403"/>
    </location>
</feature>
<sequence>MDLDDQKHERSRLSHGFDTVQAFRLPVWAVAATISILSSRYLLIELNVHYPLHLHLLQLAVTGAITAADYLQQDPSYSTPSLRRTSWRKWLPFAVIAAVMATATVCSIQAILHSQNLPTLIMLAVVSPCAEAIVHLIRAPSPRSRLEMARVTIAALGCAGILLGEYRLLVPALQSAIPAMLLAGAARAYRSITVDQSTSITCDSQRMRILFCTFGLAITGLWAHSRDDESWVLFFHSIRIQHVPLLIVNCVATAIALLLGQSILLPLDDVTNDTKDAENDNSIFEMLALATMVGTIGIWSTLVLRRSYMSWTQFSFFLLVVAFTAGKFILIKRREQRKVYSVVPNGIGSHYAQHDDIDFAESSESMHLSDYPTQQPNLFRRTSSIILFIIIPLIWTGYLSLNFSERIHQTVVKMPPILDLGYTPTTDIELVISMYKERVDEVARLISTIKDMPKLREASVHIYAKDNTADTDWIRMGTGANHVTMIPNIGREGETYLHHIIHNWDTLARHTVFLQADVHNPREFYRHIKNYFDPARTGMLNLGWRGQVCNCDACGDRFRFEDTTHLFPSLQAQINNATACEKVLLSYKGQFIASAKRIRGVKKAVYKDLRDAFVDPESWAHQEPYLRGRKDSMDAPVFGYTVERIWNVLMQCNDMDVAWKCASLISGRRAGGTIEDCQCFDPSAS</sequence>
<dbReference type="PANTHER" id="PTHR37490">
    <property type="entry name" value="EXPRESSED PROTEIN"/>
    <property type="match status" value="1"/>
</dbReference>
<keyword evidence="1" id="KW-0812">Transmembrane</keyword>
<evidence type="ECO:0000256" key="1">
    <source>
        <dbReference type="SAM" id="Phobius"/>
    </source>
</evidence>
<dbReference type="Pfam" id="PF11913">
    <property type="entry name" value="DUF3431"/>
    <property type="match status" value="1"/>
</dbReference>
<evidence type="ECO:0000313" key="2">
    <source>
        <dbReference type="EMBL" id="KAF2641348.1"/>
    </source>
</evidence>
<proteinExistence type="predicted"/>
<dbReference type="Proteomes" id="UP000799753">
    <property type="component" value="Unassembled WGS sequence"/>
</dbReference>
<organism evidence="2 3">
    <name type="scientific">Massarina eburnea CBS 473.64</name>
    <dbReference type="NCBI Taxonomy" id="1395130"/>
    <lineage>
        <taxon>Eukaryota</taxon>
        <taxon>Fungi</taxon>
        <taxon>Dikarya</taxon>
        <taxon>Ascomycota</taxon>
        <taxon>Pezizomycotina</taxon>
        <taxon>Dothideomycetes</taxon>
        <taxon>Pleosporomycetidae</taxon>
        <taxon>Pleosporales</taxon>
        <taxon>Massarineae</taxon>
        <taxon>Massarinaceae</taxon>
        <taxon>Massarina</taxon>
    </lineage>
</organism>
<feature type="transmembrane region" description="Helical" evidence="1">
    <location>
        <begin position="91"/>
        <end position="111"/>
    </location>
</feature>
<dbReference type="AlphaFoldDB" id="A0A6A6S4K5"/>
<name>A0A6A6S4K5_9PLEO</name>
<evidence type="ECO:0000313" key="3">
    <source>
        <dbReference type="Proteomes" id="UP000799753"/>
    </source>
</evidence>
<feature type="transmembrane region" description="Helical" evidence="1">
    <location>
        <begin position="149"/>
        <end position="166"/>
    </location>
</feature>
<dbReference type="InterPro" id="IPR021838">
    <property type="entry name" value="DUF3431"/>
</dbReference>
<keyword evidence="1" id="KW-1133">Transmembrane helix</keyword>
<feature type="transmembrane region" description="Helical" evidence="1">
    <location>
        <begin position="245"/>
        <end position="265"/>
    </location>
</feature>
<keyword evidence="3" id="KW-1185">Reference proteome</keyword>
<feature type="transmembrane region" description="Helical" evidence="1">
    <location>
        <begin position="209"/>
        <end position="225"/>
    </location>
</feature>